<gene>
    <name evidence="1" type="ORF">B4135_1022</name>
</gene>
<organism evidence="1 2">
    <name type="scientific">Caldibacillus debilis</name>
    <dbReference type="NCBI Taxonomy" id="301148"/>
    <lineage>
        <taxon>Bacteria</taxon>
        <taxon>Bacillati</taxon>
        <taxon>Bacillota</taxon>
        <taxon>Bacilli</taxon>
        <taxon>Bacillales</taxon>
        <taxon>Bacillaceae</taxon>
        <taxon>Caldibacillus</taxon>
    </lineage>
</organism>
<protein>
    <submittedName>
        <fullName evidence="1">Uncharacterized protein</fullName>
    </submittedName>
</protein>
<sequence>MLHFLDVMPEICVRPEKRRGRHRYSYEPAASHRLFLRKR</sequence>
<dbReference type="EMBL" id="LQYT01000005">
    <property type="protein sequence ID" value="KYD22901.1"/>
    <property type="molecule type" value="Genomic_DNA"/>
</dbReference>
<evidence type="ECO:0000313" key="1">
    <source>
        <dbReference type="EMBL" id="KYD22901.1"/>
    </source>
</evidence>
<name>A0A150MEH2_9BACI</name>
<proteinExistence type="predicted"/>
<reference evidence="1 2" key="1">
    <citation type="submission" date="2016-01" db="EMBL/GenBank/DDBJ databases">
        <title>Draft Genome Sequences of Seven Thermophilic Sporeformers Isolated from Foods.</title>
        <authorList>
            <person name="Berendsen E.M."/>
            <person name="Wells-Bennik M.H."/>
            <person name="Krawcyk A.O."/>
            <person name="De Jong A."/>
            <person name="Holsappel S."/>
            <person name="Eijlander R.T."/>
            <person name="Kuipers O.P."/>
        </authorList>
    </citation>
    <scope>NUCLEOTIDE SEQUENCE [LARGE SCALE GENOMIC DNA]</scope>
    <source>
        <strain evidence="1 2">B4135</strain>
    </source>
</reference>
<evidence type="ECO:0000313" key="2">
    <source>
        <dbReference type="Proteomes" id="UP000075683"/>
    </source>
</evidence>
<accession>A0A150MEH2</accession>
<dbReference type="AlphaFoldDB" id="A0A150MEH2"/>
<comment type="caution">
    <text evidence="1">The sequence shown here is derived from an EMBL/GenBank/DDBJ whole genome shotgun (WGS) entry which is preliminary data.</text>
</comment>
<dbReference type="Proteomes" id="UP000075683">
    <property type="component" value="Unassembled WGS sequence"/>
</dbReference>